<sequence length="267" mass="26870">MTSPSAAANRAQDSTAFEVAARVGYVVLGLLHLLIGVIAISIATGSGGDSADQSGALQKVAQAPAGVVLLWVIVVGLAALAVWQIAEAIVEQDPDAKKRWAHRAKFVGTAVAYAAIAGTALTLALGGSSSSSQSSQTMSAQLLSNSAGVVLLVVIGLGVAAVGAAFVVRGFTKAFEKHLSIPGGTAGRGIRTFGMIGYIAKGVAVGVAGVLFVIAALTHDPSAAGGLDSALRSLAALPFGQIVLWLVGAGLIVYGLFCFARARYARM</sequence>
<evidence type="ECO:0000259" key="2">
    <source>
        <dbReference type="Pfam" id="PF06724"/>
    </source>
</evidence>
<evidence type="ECO:0000313" key="4">
    <source>
        <dbReference type="Proteomes" id="UP000075025"/>
    </source>
</evidence>
<keyword evidence="1" id="KW-0812">Transmembrane</keyword>
<reference evidence="3 4" key="1">
    <citation type="journal article" date="2016" name="Front. Microbiol.">
        <title>Genomic Resource of Rice Seed Associated Bacteria.</title>
        <authorList>
            <person name="Midha S."/>
            <person name="Bansal K."/>
            <person name="Sharma S."/>
            <person name="Kumar N."/>
            <person name="Patil P.P."/>
            <person name="Chaudhry V."/>
            <person name="Patil P.B."/>
        </authorList>
    </citation>
    <scope>NUCLEOTIDE SEQUENCE [LARGE SCALE GENOMIC DNA]</scope>
    <source>
        <strain evidence="3 4">NS220</strain>
    </source>
</reference>
<comment type="caution">
    <text evidence="3">The sequence shown here is derived from an EMBL/GenBank/DDBJ whole genome shotgun (WGS) entry which is preliminary data.</text>
</comment>
<feature type="transmembrane region" description="Helical" evidence="1">
    <location>
        <begin position="23"/>
        <end position="43"/>
    </location>
</feature>
<feature type="transmembrane region" description="Helical" evidence="1">
    <location>
        <begin position="198"/>
        <end position="219"/>
    </location>
</feature>
<dbReference type="PATRIC" id="fig|2033.6.peg.278"/>
<feature type="domain" description="DUF1206" evidence="2">
    <location>
        <begin position="105"/>
        <end position="172"/>
    </location>
</feature>
<protein>
    <submittedName>
        <fullName evidence="3">Membrane protein</fullName>
    </submittedName>
</protein>
<dbReference type="Proteomes" id="UP000075025">
    <property type="component" value="Unassembled WGS sequence"/>
</dbReference>
<feature type="domain" description="DUF1206" evidence="2">
    <location>
        <begin position="196"/>
        <end position="264"/>
    </location>
</feature>
<feature type="transmembrane region" description="Helical" evidence="1">
    <location>
        <begin position="147"/>
        <end position="168"/>
    </location>
</feature>
<organism evidence="3 4">
    <name type="scientific">Microbacterium testaceum</name>
    <name type="common">Aureobacterium testaceum</name>
    <name type="synonym">Brevibacterium testaceum</name>
    <dbReference type="NCBI Taxonomy" id="2033"/>
    <lineage>
        <taxon>Bacteria</taxon>
        <taxon>Bacillati</taxon>
        <taxon>Actinomycetota</taxon>
        <taxon>Actinomycetes</taxon>
        <taxon>Micrococcales</taxon>
        <taxon>Microbacteriaceae</taxon>
        <taxon>Microbacterium</taxon>
    </lineage>
</organism>
<proteinExistence type="predicted"/>
<dbReference type="OrthoDB" id="4552598at2"/>
<accession>A0A147F138</accession>
<name>A0A147F138_MICTE</name>
<gene>
    <name evidence="3" type="ORF">NS220_02220</name>
</gene>
<dbReference type="InterPro" id="IPR009597">
    <property type="entry name" value="DUF1206"/>
</dbReference>
<dbReference type="Pfam" id="PF06724">
    <property type="entry name" value="DUF1206"/>
    <property type="match status" value="3"/>
</dbReference>
<feature type="transmembrane region" description="Helical" evidence="1">
    <location>
        <begin position="106"/>
        <end position="127"/>
    </location>
</feature>
<evidence type="ECO:0000313" key="3">
    <source>
        <dbReference type="EMBL" id="KTR96448.1"/>
    </source>
</evidence>
<dbReference type="EMBL" id="LDRT01000011">
    <property type="protein sequence ID" value="KTR96448.1"/>
    <property type="molecule type" value="Genomic_DNA"/>
</dbReference>
<feature type="transmembrane region" description="Helical" evidence="1">
    <location>
        <begin position="239"/>
        <end position="260"/>
    </location>
</feature>
<dbReference type="RefSeq" id="WP_058622477.1">
    <property type="nucleotide sequence ID" value="NZ_LDRT01000011.1"/>
</dbReference>
<keyword evidence="1" id="KW-0472">Membrane</keyword>
<evidence type="ECO:0000256" key="1">
    <source>
        <dbReference type="SAM" id="Phobius"/>
    </source>
</evidence>
<dbReference type="AlphaFoldDB" id="A0A147F138"/>
<keyword evidence="1" id="KW-1133">Transmembrane helix</keyword>
<feature type="domain" description="DUF1206" evidence="2">
    <location>
        <begin position="23"/>
        <end position="89"/>
    </location>
</feature>
<feature type="transmembrane region" description="Helical" evidence="1">
    <location>
        <begin position="63"/>
        <end position="86"/>
    </location>
</feature>